<keyword evidence="3" id="KW-1185">Reference proteome</keyword>
<feature type="compositionally biased region" description="Low complexity" evidence="1">
    <location>
        <begin position="410"/>
        <end position="426"/>
    </location>
</feature>
<feature type="region of interest" description="Disordered" evidence="1">
    <location>
        <begin position="406"/>
        <end position="438"/>
    </location>
</feature>
<reference evidence="2" key="1">
    <citation type="submission" date="2022-11" db="EMBL/GenBank/DDBJ databases">
        <title>Chromosomal genome sequence assembly and mating type (MAT) locus characterization of the leprose asexual lichenized fungus Lepraria neglecta (Nyl.) Erichsen.</title>
        <authorList>
            <person name="Allen J.L."/>
            <person name="Pfeffer B."/>
        </authorList>
    </citation>
    <scope>NUCLEOTIDE SEQUENCE</scope>
    <source>
        <strain evidence="2">Allen 5258</strain>
    </source>
</reference>
<dbReference type="EMBL" id="JASNWA010000003">
    <property type="protein sequence ID" value="KAK3178793.1"/>
    <property type="molecule type" value="Genomic_DNA"/>
</dbReference>
<protein>
    <submittedName>
        <fullName evidence="2">Uncharacterized protein</fullName>
    </submittedName>
</protein>
<organism evidence="2 3">
    <name type="scientific">Lepraria neglecta</name>
    <dbReference type="NCBI Taxonomy" id="209136"/>
    <lineage>
        <taxon>Eukaryota</taxon>
        <taxon>Fungi</taxon>
        <taxon>Dikarya</taxon>
        <taxon>Ascomycota</taxon>
        <taxon>Pezizomycotina</taxon>
        <taxon>Lecanoromycetes</taxon>
        <taxon>OSLEUM clade</taxon>
        <taxon>Lecanoromycetidae</taxon>
        <taxon>Lecanorales</taxon>
        <taxon>Lecanorineae</taxon>
        <taxon>Stereocaulaceae</taxon>
        <taxon>Lepraria</taxon>
    </lineage>
</organism>
<accession>A0AAD9ZIX7</accession>
<gene>
    <name evidence="2" type="ORF">OEA41_000930</name>
</gene>
<evidence type="ECO:0000313" key="2">
    <source>
        <dbReference type="EMBL" id="KAK3178793.1"/>
    </source>
</evidence>
<dbReference type="Proteomes" id="UP001276659">
    <property type="component" value="Unassembled WGS sequence"/>
</dbReference>
<proteinExistence type="predicted"/>
<comment type="caution">
    <text evidence="2">The sequence shown here is derived from an EMBL/GenBank/DDBJ whole genome shotgun (WGS) entry which is preliminary data.</text>
</comment>
<evidence type="ECO:0000256" key="1">
    <source>
        <dbReference type="SAM" id="MobiDB-lite"/>
    </source>
</evidence>
<feature type="region of interest" description="Disordered" evidence="1">
    <location>
        <begin position="310"/>
        <end position="332"/>
    </location>
</feature>
<sequence length="615" mass="68416">MAQHIPDKIDLLIGKTMAQAPDVLHHIFALEGANEVLVALKTEAGKAAYLVHAIAVELYNADKSIDATKITHGPNELRFHIMRVRPFFSGNSFDVSILELGQFEDLYYAACAKLKELSSGVDILLTNGFKNPQDTYFTYKMAPLASLGPINITDFRNSLVIHENFLYSQELIELLDNGIKRKTMHENKYETRKTSSTQDGIVLDYSIFAKFGFPMPAQSPRDASDDEYDSQEEPITLDDATEGDINNVPYFHPGIWGHREARIRNRHRHFQNKLSWLKDFKGLQDMTNMSCGMIFGMLAEKYRPIVGASIDRQGTPEAPQATPDTESKDSIPAYVSPYNLEERAKKLNNPDGPEKPCICDSDCLCAPLCASDPTQNCLCEDNSLFARVTEGMDIDDLDVPDLVRRKRQAAESSGSSTASVATAGEANAEVPAEDPATKTEKKDAMFLFNSHFAIEQITKLLDEERHNQQIREMEADKSDMDAMSLFDGASMAGTIESAAPTESTYYEDPFDYSSEPLESPMRKSSLAYQELLRQPFSQLCPHPPKRVSMAERFFGSTFNAEKNLSAVDKHKNSTSGKTGKVSKQAGKRTLADVGFLGLKNALRRDSQAHGGFCHN</sequence>
<evidence type="ECO:0000313" key="3">
    <source>
        <dbReference type="Proteomes" id="UP001276659"/>
    </source>
</evidence>
<dbReference type="AlphaFoldDB" id="A0AAD9ZIX7"/>
<name>A0AAD9ZIX7_9LECA</name>